<organism evidence="1 2">
    <name type="scientific">Moniliophthora roreri</name>
    <name type="common">Frosty pod rot fungus</name>
    <name type="synonym">Monilia roreri</name>
    <dbReference type="NCBI Taxonomy" id="221103"/>
    <lineage>
        <taxon>Eukaryota</taxon>
        <taxon>Fungi</taxon>
        <taxon>Dikarya</taxon>
        <taxon>Basidiomycota</taxon>
        <taxon>Agaricomycotina</taxon>
        <taxon>Agaricomycetes</taxon>
        <taxon>Agaricomycetidae</taxon>
        <taxon>Agaricales</taxon>
        <taxon>Marasmiineae</taxon>
        <taxon>Marasmiaceae</taxon>
        <taxon>Moniliophthora</taxon>
    </lineage>
</organism>
<dbReference type="InterPro" id="IPR044852">
    <property type="entry name" value="WBP2-like"/>
</dbReference>
<dbReference type="Proteomes" id="UP000054988">
    <property type="component" value="Unassembled WGS sequence"/>
</dbReference>
<evidence type="ECO:0008006" key="3">
    <source>
        <dbReference type="Google" id="ProtNLM"/>
    </source>
</evidence>
<evidence type="ECO:0000313" key="2">
    <source>
        <dbReference type="Proteomes" id="UP000054988"/>
    </source>
</evidence>
<protein>
    <recommendedName>
        <fullName evidence="3">GRAM domain-containing protein</fullName>
    </recommendedName>
</protein>
<dbReference type="CDD" id="cd13214">
    <property type="entry name" value="PH-GRAM_WBP2"/>
    <property type="match status" value="1"/>
</dbReference>
<dbReference type="GO" id="GO:0003713">
    <property type="term" value="F:transcription coactivator activity"/>
    <property type="evidence" value="ECO:0007669"/>
    <property type="project" value="InterPro"/>
</dbReference>
<proteinExistence type="predicted"/>
<evidence type="ECO:0000313" key="1">
    <source>
        <dbReference type="EMBL" id="KTB31028.1"/>
    </source>
</evidence>
<dbReference type="EMBL" id="LATX01002353">
    <property type="protein sequence ID" value="KTB31028.1"/>
    <property type="molecule type" value="Genomic_DNA"/>
</dbReference>
<name>A0A0W0F483_MONRR</name>
<sequence>MALNCAMLNQTREPVPLPEEMFITTIDSGAEVILNIPESQTEGGDAGGGQKMKAMGRIWVTDKRFLFTSAPDSSFDSLTVPLPSVMSTRFEQPTFSSNYLYFEIKPSPGGGLTDGTNVQVRFKNRAMFEFVALLEKTRERAIYMRRQAAQADDEDNLPTYTLPEESRAVTLVNGVPVENPPEYGSP</sequence>
<dbReference type="PANTHER" id="PTHR31606:SF1">
    <property type="entry name" value="WW DOMAIN BINDING PROTEIN 2, ISOFORM E"/>
    <property type="match status" value="1"/>
</dbReference>
<dbReference type="eggNOG" id="KOG3294">
    <property type="taxonomic scope" value="Eukaryota"/>
</dbReference>
<reference evidence="1 2" key="1">
    <citation type="submission" date="2015-12" db="EMBL/GenBank/DDBJ databases">
        <title>Draft genome sequence of Moniliophthora roreri, the causal agent of frosty pod rot of cacao.</title>
        <authorList>
            <person name="Aime M.C."/>
            <person name="Diaz-Valderrama J.R."/>
            <person name="Kijpornyongpan T."/>
            <person name="Phillips-Mora W."/>
        </authorList>
    </citation>
    <scope>NUCLEOTIDE SEQUENCE [LARGE SCALE GENOMIC DNA]</scope>
    <source>
        <strain evidence="1 2">MCA 2952</strain>
    </source>
</reference>
<dbReference type="PANTHER" id="PTHR31606">
    <property type="entry name" value="WW DOMAIN BINDING PROTEIN 2, ISOFORM E"/>
    <property type="match status" value="1"/>
</dbReference>
<dbReference type="SUPFAM" id="SSF50729">
    <property type="entry name" value="PH domain-like"/>
    <property type="match status" value="1"/>
</dbReference>
<dbReference type="GO" id="GO:0005634">
    <property type="term" value="C:nucleus"/>
    <property type="evidence" value="ECO:0007669"/>
    <property type="project" value="TreeGrafter"/>
</dbReference>
<comment type="caution">
    <text evidence="1">The sequence shown here is derived from an EMBL/GenBank/DDBJ whole genome shotgun (WGS) entry which is preliminary data.</text>
</comment>
<accession>A0A0W0F483</accession>
<dbReference type="AlphaFoldDB" id="A0A0W0F483"/>
<gene>
    <name evidence="1" type="ORF">WG66_16391</name>
</gene>
<dbReference type="GO" id="GO:0031490">
    <property type="term" value="F:chromatin DNA binding"/>
    <property type="evidence" value="ECO:0007669"/>
    <property type="project" value="TreeGrafter"/>
</dbReference>